<reference evidence="1 2" key="1">
    <citation type="journal article" date="2011" name="Science">
        <title>The Selaginella genome identifies genetic changes associated with the evolution of vascular plants.</title>
        <authorList>
            <person name="Banks J.A."/>
            <person name="Nishiyama T."/>
            <person name="Hasebe M."/>
            <person name="Bowman J.L."/>
            <person name="Gribskov M."/>
            <person name="dePamphilis C."/>
            <person name="Albert V.A."/>
            <person name="Aono N."/>
            <person name="Aoyama T."/>
            <person name="Ambrose B.A."/>
            <person name="Ashton N.W."/>
            <person name="Axtell M.J."/>
            <person name="Barker E."/>
            <person name="Barker M.S."/>
            <person name="Bennetzen J.L."/>
            <person name="Bonawitz N.D."/>
            <person name="Chapple C."/>
            <person name="Cheng C."/>
            <person name="Correa L.G."/>
            <person name="Dacre M."/>
            <person name="DeBarry J."/>
            <person name="Dreyer I."/>
            <person name="Elias M."/>
            <person name="Engstrom E.M."/>
            <person name="Estelle M."/>
            <person name="Feng L."/>
            <person name="Finet C."/>
            <person name="Floyd S.K."/>
            <person name="Frommer W.B."/>
            <person name="Fujita T."/>
            <person name="Gramzow L."/>
            <person name="Gutensohn M."/>
            <person name="Harholt J."/>
            <person name="Hattori M."/>
            <person name="Heyl A."/>
            <person name="Hirai T."/>
            <person name="Hiwatashi Y."/>
            <person name="Ishikawa M."/>
            <person name="Iwata M."/>
            <person name="Karol K.G."/>
            <person name="Koehler B."/>
            <person name="Kolukisaoglu U."/>
            <person name="Kubo M."/>
            <person name="Kurata T."/>
            <person name="Lalonde S."/>
            <person name="Li K."/>
            <person name="Li Y."/>
            <person name="Litt A."/>
            <person name="Lyons E."/>
            <person name="Manning G."/>
            <person name="Maruyama T."/>
            <person name="Michael T.P."/>
            <person name="Mikami K."/>
            <person name="Miyazaki S."/>
            <person name="Morinaga S."/>
            <person name="Murata T."/>
            <person name="Mueller-Roeber B."/>
            <person name="Nelson D.R."/>
            <person name="Obara M."/>
            <person name="Oguri Y."/>
            <person name="Olmstead R.G."/>
            <person name="Onodera N."/>
            <person name="Petersen B.L."/>
            <person name="Pils B."/>
            <person name="Prigge M."/>
            <person name="Rensing S.A."/>
            <person name="Riano-Pachon D.M."/>
            <person name="Roberts A.W."/>
            <person name="Sato Y."/>
            <person name="Scheller H.V."/>
            <person name="Schulz B."/>
            <person name="Schulz C."/>
            <person name="Shakirov E.V."/>
            <person name="Shibagaki N."/>
            <person name="Shinohara N."/>
            <person name="Shippen D.E."/>
            <person name="Soerensen I."/>
            <person name="Sotooka R."/>
            <person name="Sugimoto N."/>
            <person name="Sugita M."/>
            <person name="Sumikawa N."/>
            <person name="Tanurdzic M."/>
            <person name="Theissen G."/>
            <person name="Ulvskov P."/>
            <person name="Wakazuki S."/>
            <person name="Weng J.K."/>
            <person name="Willats W.W."/>
            <person name="Wipf D."/>
            <person name="Wolf P.G."/>
            <person name="Yang L."/>
            <person name="Zimmer A.D."/>
            <person name="Zhu Q."/>
            <person name="Mitros T."/>
            <person name="Hellsten U."/>
            <person name="Loque D."/>
            <person name="Otillar R."/>
            <person name="Salamov A."/>
            <person name="Schmutz J."/>
            <person name="Shapiro H."/>
            <person name="Lindquist E."/>
            <person name="Lucas S."/>
            <person name="Rokhsar D."/>
            <person name="Grigoriev I.V."/>
        </authorList>
    </citation>
    <scope>NUCLEOTIDE SEQUENCE [LARGE SCALE GENOMIC DNA]</scope>
</reference>
<evidence type="ECO:0008006" key="3">
    <source>
        <dbReference type="Google" id="ProtNLM"/>
    </source>
</evidence>
<dbReference type="HOGENOM" id="CLU_1655168_0_0_1"/>
<dbReference type="EMBL" id="GL377594">
    <property type="protein sequence ID" value="EFJ22893.1"/>
    <property type="molecule type" value="Genomic_DNA"/>
</dbReference>
<evidence type="ECO:0000313" key="2">
    <source>
        <dbReference type="Proteomes" id="UP000001514"/>
    </source>
</evidence>
<dbReference type="AlphaFoldDB" id="D8RYF5"/>
<keyword evidence="2" id="KW-1185">Reference proteome</keyword>
<dbReference type="Proteomes" id="UP000001514">
    <property type="component" value="Unassembled WGS sequence"/>
</dbReference>
<name>D8RYF5_SELML</name>
<proteinExistence type="predicted"/>
<evidence type="ECO:0000313" key="1">
    <source>
        <dbReference type="EMBL" id="EFJ22893.1"/>
    </source>
</evidence>
<protein>
    <recommendedName>
        <fullName evidence="3">Protein kinase domain-containing protein</fullName>
    </recommendedName>
</protein>
<dbReference type="KEGG" id="smo:SELMODRAFT_416210"/>
<dbReference type="Gramene" id="EFJ22893">
    <property type="protein sequence ID" value="EFJ22893"/>
    <property type="gene ID" value="SELMODRAFT_416210"/>
</dbReference>
<gene>
    <name evidence="1" type="ORF">SELMODRAFT_416210</name>
</gene>
<accession>D8RYF5</accession>
<sequence>MGTTWAPADFGFSKLIDKDKTHVVTVGYMAPSGSILVSRTRPTCSKTPPEIMGVCIKAVECSLDSDSQMDVVLLAQTAFNKLHNGNSVVYNQLLKAEDGFFEWLLSTSSRSGYDQEDPLQRPVVMKLLEGAMDVLAFPQLERPAAQASSLLMSSSASSGV</sequence>
<dbReference type="InParanoid" id="D8RYF5"/>
<organism evidence="2">
    <name type="scientific">Selaginella moellendorffii</name>
    <name type="common">Spikemoss</name>
    <dbReference type="NCBI Taxonomy" id="88036"/>
    <lineage>
        <taxon>Eukaryota</taxon>
        <taxon>Viridiplantae</taxon>
        <taxon>Streptophyta</taxon>
        <taxon>Embryophyta</taxon>
        <taxon>Tracheophyta</taxon>
        <taxon>Lycopodiopsida</taxon>
        <taxon>Selaginellales</taxon>
        <taxon>Selaginellaceae</taxon>
        <taxon>Selaginella</taxon>
    </lineage>
</organism>